<name>L1NFB8_9BACT</name>
<dbReference type="InterPro" id="IPR039426">
    <property type="entry name" value="TonB-dep_rcpt-like"/>
</dbReference>
<organism evidence="4 5">
    <name type="scientific">Hoylesella saccharolytica F0055</name>
    <dbReference type="NCBI Taxonomy" id="1127699"/>
    <lineage>
        <taxon>Bacteria</taxon>
        <taxon>Pseudomonadati</taxon>
        <taxon>Bacteroidota</taxon>
        <taxon>Bacteroidia</taxon>
        <taxon>Bacteroidales</taxon>
        <taxon>Prevotellaceae</taxon>
        <taxon>Hoylesella</taxon>
    </lineage>
</organism>
<dbReference type="HOGENOM" id="CLU_004317_1_0_10"/>
<feature type="chain" id="PRO_5003955108" evidence="2">
    <location>
        <begin position="38"/>
        <end position="1075"/>
    </location>
</feature>
<dbReference type="Gene3D" id="2.170.130.10">
    <property type="entry name" value="TonB-dependent receptor, plug domain"/>
    <property type="match status" value="1"/>
</dbReference>
<keyword evidence="1" id="KW-0812">Transmembrane</keyword>
<comment type="caution">
    <text evidence="4">The sequence shown here is derived from an EMBL/GenBank/DDBJ whole genome shotgun (WGS) entry which is preliminary data.</text>
</comment>
<dbReference type="NCBIfam" id="TIGR04056">
    <property type="entry name" value="OMP_RagA_SusC"/>
    <property type="match status" value="1"/>
</dbReference>
<evidence type="ECO:0000256" key="2">
    <source>
        <dbReference type="SAM" id="SignalP"/>
    </source>
</evidence>
<dbReference type="AlphaFoldDB" id="L1NFB8"/>
<reference evidence="4 5" key="1">
    <citation type="submission" date="2012-05" db="EMBL/GenBank/DDBJ databases">
        <authorList>
            <person name="Weinstock G."/>
            <person name="Sodergren E."/>
            <person name="Lobos E.A."/>
            <person name="Fulton L."/>
            <person name="Fulton R."/>
            <person name="Courtney L."/>
            <person name="Fronick C."/>
            <person name="O'Laughlin M."/>
            <person name="Godfrey J."/>
            <person name="Wilson R.M."/>
            <person name="Miner T."/>
            <person name="Farmer C."/>
            <person name="Delehaunty K."/>
            <person name="Cordes M."/>
            <person name="Minx P."/>
            <person name="Tomlinson C."/>
            <person name="Chen J."/>
            <person name="Wollam A."/>
            <person name="Pepin K.H."/>
            <person name="Bhonagiri V."/>
            <person name="Zhang X."/>
            <person name="Suruliraj S."/>
            <person name="Warren W."/>
            <person name="Mitreva M."/>
            <person name="Mardis E.R."/>
            <person name="Wilson R.K."/>
        </authorList>
    </citation>
    <scope>NUCLEOTIDE SEQUENCE [LARGE SCALE GENOMIC DNA]</scope>
    <source>
        <strain evidence="4 5">F0055</strain>
    </source>
</reference>
<keyword evidence="5" id="KW-1185">Reference proteome</keyword>
<evidence type="ECO:0000313" key="5">
    <source>
        <dbReference type="Proteomes" id="UP000010433"/>
    </source>
</evidence>
<dbReference type="Pfam" id="PF13715">
    <property type="entry name" value="CarbopepD_reg_2"/>
    <property type="match status" value="1"/>
</dbReference>
<keyword evidence="4" id="KW-0675">Receptor</keyword>
<dbReference type="NCBIfam" id="TIGR04057">
    <property type="entry name" value="SusC_RagA_signa"/>
    <property type="match status" value="1"/>
</dbReference>
<sequence>MDGKLNETVCAKKRKHRTFWRVSMVCCLLGLCLSLYANEGQNARPMLSNNHLRAEERAVANYATGIRQTDKDTRVLTGVVTDKLTGEPLTGVTIQVKNRSKVGGITDIEGRYRITGVTSKDEITASYVGYTTRTLKVGNVAELDIVLTSSDTQLGDVVVVGAGTQAKVSVTGAITSIEGRQLNAPSTSLTNNLAGKLAGIIAKVSSGEPGASGEFYIRGVSTFGGRTQPLILLDDIEISSDDLNRIPPETIKSFTLLKDASATAIYGARGANGVMLITTKTGEKNTKATINVRLEASYQQSVNRVKYVDGPTYMRMYNEALLTRHPLETPKYSEETIQNTINGINPYVYPNVNWYDTVFKKGCFNQRGNLNVSGGGDKVAYYMSLQANHDTGLLKTRKDYVFDNNYDNKEYILQSNLTYDLTNITKISLRMNTQIGNCESPDVSSSAVLWSTWQNDPVTFPVTYPAQPGDKHIRFGNAIMSDSRLYLNPYAHMLSSYKEYNYSTINTSLNINQDLRFITKGLNLTALVNWKQFSGSWYTRSISPYYYKVEDGSWNPADPDAFRTEMLRSGTDYISDTDIFRINDNTFYLDSRLNYNRNFGKHSVGAMFMYMMREYRKFVLPHRNQGLSGRFTYGYDNRYLAELNFGYNGTERLSKGNRFELFPAMSLGWVVSGEKFWEPIAKYVDFLKLRSSYGLVGNDETGEYAGAAHFLYVNQVEIGNSYAFTTGPYTGSTSNVTKRGPATKRYAVEDAHWERVKEFDVGIDMRLFRQVNVTFDFFYNKRERILMRRGSFPSLLGFWGAVPFSNVGKVDNKGFETSVVWNTNINKDWHVELRGNMTYNQNKYIYVDDPDYPYVWQTQTGKPLSRSTGYIAEGLFQTAEEIKMHADQSGLGSTPMVGDIKYRDINGDGKITSEDKVMMSEYGDLPRLQYGLGVSVTWKKLDVGLFFNGSTKVKKYLSGFQPFHANSSSPRTVMQWVADDYWTEANPRADARFPRLGLTETDDANNNQPSTFWLRDFSFLRWKTLEIGYNLPHCRIYFSGDNLAVFSPFKYWDPEIWWDRYPLQRIFNIGVQVKF</sequence>
<dbReference type="InterPro" id="IPR037066">
    <property type="entry name" value="Plug_dom_sf"/>
</dbReference>
<dbReference type="FunFam" id="2.170.130.10:FF:000003">
    <property type="entry name" value="SusC/RagA family TonB-linked outer membrane protein"/>
    <property type="match status" value="1"/>
</dbReference>
<accession>L1NFB8</accession>
<dbReference type="RefSeq" id="WP_009162160.1">
    <property type="nucleotide sequence ID" value="NZ_KB290984.1"/>
</dbReference>
<dbReference type="InterPro" id="IPR012910">
    <property type="entry name" value="Plug_dom"/>
</dbReference>
<feature type="domain" description="TonB-dependent receptor plug" evidence="3">
    <location>
        <begin position="168"/>
        <end position="274"/>
    </location>
</feature>
<keyword evidence="1" id="KW-1134">Transmembrane beta strand</keyword>
<feature type="signal peptide" evidence="2">
    <location>
        <begin position="1"/>
        <end position="37"/>
    </location>
</feature>
<dbReference type="InterPro" id="IPR023997">
    <property type="entry name" value="TonB-dep_OMP_SusC/RagA_CS"/>
</dbReference>
<evidence type="ECO:0000256" key="1">
    <source>
        <dbReference type="PROSITE-ProRule" id="PRU01360"/>
    </source>
</evidence>
<keyword evidence="1" id="KW-0998">Cell outer membrane</keyword>
<comment type="similarity">
    <text evidence="1">Belongs to the TonB-dependent receptor family.</text>
</comment>
<dbReference type="SUPFAM" id="SSF56935">
    <property type="entry name" value="Porins"/>
    <property type="match status" value="1"/>
</dbReference>
<evidence type="ECO:0000259" key="3">
    <source>
        <dbReference type="Pfam" id="PF07715"/>
    </source>
</evidence>
<dbReference type="PROSITE" id="PS52016">
    <property type="entry name" value="TONB_DEPENDENT_REC_3"/>
    <property type="match status" value="1"/>
</dbReference>
<keyword evidence="1" id="KW-0472">Membrane</keyword>
<keyword evidence="2" id="KW-0732">Signal</keyword>
<dbReference type="STRING" id="1127699.HMPREF9151_00945"/>
<keyword evidence="1" id="KW-0813">Transport</keyword>
<dbReference type="PATRIC" id="fig|1127699.3.peg.868"/>
<dbReference type="Pfam" id="PF07715">
    <property type="entry name" value="Plug"/>
    <property type="match status" value="1"/>
</dbReference>
<evidence type="ECO:0000313" key="4">
    <source>
        <dbReference type="EMBL" id="EKY01975.1"/>
    </source>
</evidence>
<gene>
    <name evidence="4" type="ORF">HMPREF9151_00945</name>
</gene>
<dbReference type="EMBL" id="AMEP01000062">
    <property type="protein sequence ID" value="EKY01975.1"/>
    <property type="molecule type" value="Genomic_DNA"/>
</dbReference>
<comment type="subcellular location">
    <subcellularLocation>
        <location evidence="1">Cell outer membrane</location>
        <topology evidence="1">Multi-pass membrane protein</topology>
    </subcellularLocation>
</comment>
<dbReference type="OrthoDB" id="721000at2"/>
<dbReference type="Gene3D" id="2.60.40.1120">
    <property type="entry name" value="Carboxypeptidase-like, regulatory domain"/>
    <property type="match status" value="1"/>
</dbReference>
<protein>
    <submittedName>
        <fullName evidence="4">TonB-dependent receptor plug domain protein</fullName>
    </submittedName>
</protein>
<dbReference type="InterPro" id="IPR008969">
    <property type="entry name" value="CarboxyPept-like_regulatory"/>
</dbReference>
<dbReference type="SUPFAM" id="SSF49464">
    <property type="entry name" value="Carboxypeptidase regulatory domain-like"/>
    <property type="match status" value="1"/>
</dbReference>
<dbReference type="GO" id="GO:0009279">
    <property type="term" value="C:cell outer membrane"/>
    <property type="evidence" value="ECO:0007669"/>
    <property type="project" value="UniProtKB-SubCell"/>
</dbReference>
<dbReference type="InterPro" id="IPR023996">
    <property type="entry name" value="TonB-dep_OMP_SusC/RagA"/>
</dbReference>
<proteinExistence type="inferred from homology"/>
<dbReference type="Proteomes" id="UP000010433">
    <property type="component" value="Unassembled WGS sequence"/>
</dbReference>